<organism evidence="2 3">
    <name type="scientific">Leptotrombidium deliense</name>
    <dbReference type="NCBI Taxonomy" id="299467"/>
    <lineage>
        <taxon>Eukaryota</taxon>
        <taxon>Metazoa</taxon>
        <taxon>Ecdysozoa</taxon>
        <taxon>Arthropoda</taxon>
        <taxon>Chelicerata</taxon>
        <taxon>Arachnida</taxon>
        <taxon>Acari</taxon>
        <taxon>Acariformes</taxon>
        <taxon>Trombidiformes</taxon>
        <taxon>Prostigmata</taxon>
        <taxon>Anystina</taxon>
        <taxon>Parasitengona</taxon>
        <taxon>Trombiculoidea</taxon>
        <taxon>Trombiculidae</taxon>
        <taxon>Leptotrombidium</taxon>
    </lineage>
</organism>
<sequence length="71" mass="8355">PFLVVWRREKDKYILYAGDFKIIKDPRFRIEENMTALIIDNIHKDDASEYTCQVGTVPPKEITHTLTVTEM</sequence>
<dbReference type="Proteomes" id="UP000288716">
    <property type="component" value="Unassembled WGS sequence"/>
</dbReference>
<protein>
    <submittedName>
        <fullName evidence="2">Limbic system-associated membrane protein-like protein</fullName>
    </submittedName>
</protein>
<dbReference type="VEuPathDB" id="VectorBase:LDEU011443"/>
<gene>
    <name evidence="2" type="ORF">B4U80_02726</name>
</gene>
<proteinExistence type="predicted"/>
<dbReference type="PROSITE" id="PS50835">
    <property type="entry name" value="IG_LIKE"/>
    <property type="match status" value="1"/>
</dbReference>
<dbReference type="OrthoDB" id="6512051at2759"/>
<name>A0A443RZA2_9ACAR</name>
<feature type="non-terminal residue" evidence="2">
    <location>
        <position position="1"/>
    </location>
</feature>
<evidence type="ECO:0000313" key="2">
    <source>
        <dbReference type="EMBL" id="RWS20597.1"/>
    </source>
</evidence>
<dbReference type="SUPFAM" id="SSF48726">
    <property type="entry name" value="Immunoglobulin"/>
    <property type="match status" value="1"/>
</dbReference>
<accession>A0A443RZA2</accession>
<reference evidence="2 3" key="1">
    <citation type="journal article" date="2018" name="Gigascience">
        <title>Genomes of trombidid mites reveal novel predicted allergens and laterally-transferred genes associated with secondary metabolism.</title>
        <authorList>
            <person name="Dong X."/>
            <person name="Chaisiri K."/>
            <person name="Xia D."/>
            <person name="Armstrong S.D."/>
            <person name="Fang Y."/>
            <person name="Donnelly M.J."/>
            <person name="Kadowaki T."/>
            <person name="McGarry J.W."/>
            <person name="Darby A.C."/>
            <person name="Makepeace B.L."/>
        </authorList>
    </citation>
    <scope>NUCLEOTIDE SEQUENCE [LARGE SCALE GENOMIC DNA]</scope>
    <source>
        <strain evidence="2">UoL-UT</strain>
    </source>
</reference>
<dbReference type="InterPro" id="IPR007110">
    <property type="entry name" value="Ig-like_dom"/>
</dbReference>
<keyword evidence="3" id="KW-1185">Reference proteome</keyword>
<evidence type="ECO:0000313" key="3">
    <source>
        <dbReference type="Proteomes" id="UP000288716"/>
    </source>
</evidence>
<dbReference type="InterPro" id="IPR013783">
    <property type="entry name" value="Ig-like_fold"/>
</dbReference>
<evidence type="ECO:0000259" key="1">
    <source>
        <dbReference type="PROSITE" id="PS50835"/>
    </source>
</evidence>
<dbReference type="EMBL" id="NCKV01016605">
    <property type="protein sequence ID" value="RWS20597.1"/>
    <property type="molecule type" value="Genomic_DNA"/>
</dbReference>
<feature type="domain" description="Ig-like" evidence="1">
    <location>
        <begin position="1"/>
        <end position="63"/>
    </location>
</feature>
<dbReference type="Gene3D" id="2.60.40.10">
    <property type="entry name" value="Immunoglobulins"/>
    <property type="match status" value="1"/>
</dbReference>
<comment type="caution">
    <text evidence="2">The sequence shown here is derived from an EMBL/GenBank/DDBJ whole genome shotgun (WGS) entry which is preliminary data.</text>
</comment>
<dbReference type="InterPro" id="IPR036179">
    <property type="entry name" value="Ig-like_dom_sf"/>
</dbReference>
<dbReference type="STRING" id="299467.A0A443RZA2"/>
<dbReference type="AlphaFoldDB" id="A0A443RZA2"/>